<reference evidence="2 3" key="1">
    <citation type="submission" date="2023-07" db="EMBL/GenBank/DDBJ databases">
        <title>Genomic Encyclopedia of Type Strains, Phase IV (KMG-IV): sequencing the most valuable type-strain genomes for metagenomic binning, comparative biology and taxonomic classification.</title>
        <authorList>
            <person name="Goeker M."/>
        </authorList>
    </citation>
    <scope>NUCLEOTIDE SEQUENCE [LARGE SCALE GENOMIC DNA]</scope>
    <source>
        <strain evidence="2 3">DSM 102814</strain>
    </source>
</reference>
<protein>
    <submittedName>
        <fullName evidence="2">Uncharacterized protein</fullName>
    </submittedName>
</protein>
<comment type="caution">
    <text evidence="2">The sequence shown here is derived from an EMBL/GenBank/DDBJ whole genome shotgun (WGS) entry which is preliminary data.</text>
</comment>
<dbReference type="Proteomes" id="UP001257659">
    <property type="component" value="Unassembled WGS sequence"/>
</dbReference>
<sequence>MTGEAQLFQKGKSNEFNKEKFPKGKHKGNFCDDLKDKN</sequence>
<keyword evidence="3" id="KW-1185">Reference proteome</keyword>
<evidence type="ECO:0000256" key="1">
    <source>
        <dbReference type="SAM" id="MobiDB-lite"/>
    </source>
</evidence>
<evidence type="ECO:0000313" key="3">
    <source>
        <dbReference type="Proteomes" id="UP001257659"/>
    </source>
</evidence>
<proteinExistence type="predicted"/>
<feature type="region of interest" description="Disordered" evidence="1">
    <location>
        <begin position="1"/>
        <end position="38"/>
    </location>
</feature>
<dbReference type="EMBL" id="JAVDQA010000009">
    <property type="protein sequence ID" value="MDR6301912.1"/>
    <property type="molecule type" value="Genomic_DNA"/>
</dbReference>
<feature type="compositionally biased region" description="Basic and acidic residues" evidence="1">
    <location>
        <begin position="29"/>
        <end position="38"/>
    </location>
</feature>
<accession>A0ABU1K8G9</accession>
<name>A0ABU1K8G9_9FLAO</name>
<evidence type="ECO:0000313" key="2">
    <source>
        <dbReference type="EMBL" id="MDR6301912.1"/>
    </source>
</evidence>
<gene>
    <name evidence="2" type="ORF">GGR31_002587</name>
</gene>
<organism evidence="2 3">
    <name type="scientific">Mesonia maritima</name>
    <dbReference type="NCBI Taxonomy" id="1793873"/>
    <lineage>
        <taxon>Bacteria</taxon>
        <taxon>Pseudomonadati</taxon>
        <taxon>Bacteroidota</taxon>
        <taxon>Flavobacteriia</taxon>
        <taxon>Flavobacteriales</taxon>
        <taxon>Flavobacteriaceae</taxon>
        <taxon>Mesonia</taxon>
    </lineage>
</organism>
<feature type="compositionally biased region" description="Basic and acidic residues" evidence="1">
    <location>
        <begin position="12"/>
        <end position="22"/>
    </location>
</feature>